<keyword evidence="5" id="KW-0812">Transmembrane</keyword>
<accession>A0ABV7PVP0</accession>
<evidence type="ECO:0000256" key="6">
    <source>
        <dbReference type="ARBA" id="ARBA00022989"/>
    </source>
</evidence>
<keyword evidence="7" id="KW-0915">Sodium</keyword>
<keyword evidence="12" id="KW-1185">Reference proteome</keyword>
<keyword evidence="4" id="KW-1003">Cell membrane</keyword>
<evidence type="ECO:0000256" key="10">
    <source>
        <dbReference type="ARBA" id="ARBA00023201"/>
    </source>
</evidence>
<reference evidence="12" key="1">
    <citation type="journal article" date="2019" name="Int. J. Syst. Evol. Microbiol.">
        <title>The Global Catalogue of Microorganisms (GCM) 10K type strain sequencing project: providing services to taxonomists for standard genome sequencing and annotation.</title>
        <authorList>
            <consortium name="The Broad Institute Genomics Platform"/>
            <consortium name="The Broad Institute Genome Sequencing Center for Infectious Disease"/>
            <person name="Wu L."/>
            <person name="Ma J."/>
        </authorList>
    </citation>
    <scope>NUCLEOTIDE SEQUENCE [LARGE SCALE GENOMIC DNA]</scope>
    <source>
        <strain evidence="12">CGMCC 4.7396</strain>
    </source>
</reference>
<dbReference type="InterPro" id="IPR023171">
    <property type="entry name" value="Na/H_antiporter_dom_sf"/>
</dbReference>
<dbReference type="Gene3D" id="1.20.1530.10">
    <property type="entry name" value="Na+/H+ antiporter like domain"/>
    <property type="match status" value="1"/>
</dbReference>
<evidence type="ECO:0000256" key="3">
    <source>
        <dbReference type="ARBA" id="ARBA00022449"/>
    </source>
</evidence>
<dbReference type="PANTHER" id="PTHR30341:SF0">
    <property type="entry name" value="NA(+)_H(+) ANTIPORTER NHAA"/>
    <property type="match status" value="1"/>
</dbReference>
<keyword evidence="2" id="KW-0813">Transport</keyword>
<evidence type="ECO:0000256" key="2">
    <source>
        <dbReference type="ARBA" id="ARBA00022448"/>
    </source>
</evidence>
<dbReference type="Pfam" id="PF06965">
    <property type="entry name" value="Na_H_antiport_1"/>
    <property type="match status" value="1"/>
</dbReference>
<protein>
    <submittedName>
        <fullName evidence="11">Na+/H+ antiporter NhaA</fullName>
    </submittedName>
</protein>
<name>A0ABV7PVP0_9ACTN</name>
<evidence type="ECO:0000313" key="12">
    <source>
        <dbReference type="Proteomes" id="UP001595712"/>
    </source>
</evidence>
<dbReference type="PANTHER" id="PTHR30341">
    <property type="entry name" value="SODIUM ION/PROTON ANTIPORTER NHAA-RELATED"/>
    <property type="match status" value="1"/>
</dbReference>
<evidence type="ECO:0000256" key="9">
    <source>
        <dbReference type="ARBA" id="ARBA00023136"/>
    </source>
</evidence>
<keyword evidence="10" id="KW-0739">Sodium transport</keyword>
<evidence type="ECO:0000313" key="11">
    <source>
        <dbReference type="EMBL" id="MFC3490937.1"/>
    </source>
</evidence>
<proteinExistence type="predicted"/>
<comment type="subcellular location">
    <subcellularLocation>
        <location evidence="1">Cell inner membrane</location>
        <topology evidence="1">Multi-pass membrane protein</topology>
    </subcellularLocation>
</comment>
<sequence>MRLFALFSPQVRLQVDQSQSLLDHLVGTVDYFYDASPVVTGDRRLGSRAPIASRTNGALRISWLALFGSRIPSAARVFLLTLAIVDDLGAIAVIAVFYTEEVSLGWLTAAGRDRAAPAQRLVRARLPHRRHRLMAGHARIRCPRHHRGRHHVPDAVVVRPCERRCRPLR</sequence>
<keyword evidence="9" id="KW-0472">Membrane</keyword>
<evidence type="ECO:0000256" key="8">
    <source>
        <dbReference type="ARBA" id="ARBA00023065"/>
    </source>
</evidence>
<dbReference type="RefSeq" id="WP_387968932.1">
    <property type="nucleotide sequence ID" value="NZ_JBHRWO010000002.1"/>
</dbReference>
<keyword evidence="8" id="KW-0406">Ion transport</keyword>
<comment type="caution">
    <text evidence="11">The sequence shown here is derived from an EMBL/GenBank/DDBJ whole genome shotgun (WGS) entry which is preliminary data.</text>
</comment>
<evidence type="ECO:0000256" key="1">
    <source>
        <dbReference type="ARBA" id="ARBA00004429"/>
    </source>
</evidence>
<evidence type="ECO:0000256" key="4">
    <source>
        <dbReference type="ARBA" id="ARBA00022475"/>
    </source>
</evidence>
<dbReference type="InterPro" id="IPR004670">
    <property type="entry name" value="NhaA"/>
</dbReference>
<gene>
    <name evidence="11" type="ORF">ACFO8M_00325</name>
</gene>
<organism evidence="11 12">
    <name type="scientific">Glycomyces rhizosphaerae</name>
    <dbReference type="NCBI Taxonomy" id="2054422"/>
    <lineage>
        <taxon>Bacteria</taxon>
        <taxon>Bacillati</taxon>
        <taxon>Actinomycetota</taxon>
        <taxon>Actinomycetes</taxon>
        <taxon>Glycomycetales</taxon>
        <taxon>Glycomycetaceae</taxon>
        <taxon>Glycomyces</taxon>
    </lineage>
</organism>
<keyword evidence="3" id="KW-0050">Antiport</keyword>
<dbReference type="EMBL" id="JBHRWO010000002">
    <property type="protein sequence ID" value="MFC3490937.1"/>
    <property type="molecule type" value="Genomic_DNA"/>
</dbReference>
<evidence type="ECO:0000256" key="7">
    <source>
        <dbReference type="ARBA" id="ARBA00023053"/>
    </source>
</evidence>
<keyword evidence="6" id="KW-1133">Transmembrane helix</keyword>
<evidence type="ECO:0000256" key="5">
    <source>
        <dbReference type="ARBA" id="ARBA00022692"/>
    </source>
</evidence>
<dbReference type="Proteomes" id="UP001595712">
    <property type="component" value="Unassembled WGS sequence"/>
</dbReference>